<organism evidence="1 2">
    <name type="scientific">Chaetomium tenue</name>
    <dbReference type="NCBI Taxonomy" id="1854479"/>
    <lineage>
        <taxon>Eukaryota</taxon>
        <taxon>Fungi</taxon>
        <taxon>Dikarya</taxon>
        <taxon>Ascomycota</taxon>
        <taxon>Pezizomycotina</taxon>
        <taxon>Sordariomycetes</taxon>
        <taxon>Sordariomycetidae</taxon>
        <taxon>Sordariales</taxon>
        <taxon>Chaetomiaceae</taxon>
        <taxon>Chaetomium</taxon>
    </lineage>
</organism>
<evidence type="ECO:0000313" key="2">
    <source>
        <dbReference type="Proteomes" id="UP000724584"/>
    </source>
</evidence>
<comment type="caution">
    <text evidence="1">The sequence shown here is derived from an EMBL/GenBank/DDBJ whole genome shotgun (WGS) entry which is preliminary data.</text>
</comment>
<gene>
    <name evidence="1" type="ORF">F5144DRAFT_508041</name>
</gene>
<proteinExistence type="predicted"/>
<keyword evidence="2" id="KW-1185">Reference proteome</keyword>
<protein>
    <submittedName>
        <fullName evidence="1">Inositol phospholipid synthesis and fat-storage-inducing TM-domain-containing protein</fullName>
    </submittedName>
</protein>
<name>A0ACB7PFZ5_9PEZI</name>
<sequence length="351" mass="38634">MDDTDRPTRRYKSPSQLSREPNYRPPSPPSRKTTTTTTTPQNNNTTTRRNTPYLPTPSELALLTLYPSILLFGTLFSLLSPETRAAPYDHTRQAHIQDAALAPSYFARKDNIVNVAFVKRGWAWVTAAFVVFVLTHPGVGGWVRRGRAGVRWVVVTAWWVGVTQWFFGPPIIDRGFRWSGGRCEVVEEVVRVGEGGVREVLTAAACKAAGGRWSGGHDISGHVFLLVLGSFFLVQEVGWVAARWARYGVEERCVVMHDGAVKGANVEAERGRAEGGEGVVSTVLEALGHGGKLAAVVVGLCGWMLLMTAIYFHTWFEKLTGLLVAFVGLYITYVLPRWIPAMRNIVGLPGI</sequence>
<accession>A0ACB7PFZ5</accession>
<reference evidence="1 2" key="1">
    <citation type="journal article" date="2021" name="Nat. Commun.">
        <title>Genetic determinants of endophytism in the Arabidopsis root mycobiome.</title>
        <authorList>
            <person name="Mesny F."/>
            <person name="Miyauchi S."/>
            <person name="Thiergart T."/>
            <person name="Pickel B."/>
            <person name="Atanasova L."/>
            <person name="Karlsson M."/>
            <person name="Huettel B."/>
            <person name="Barry K.W."/>
            <person name="Haridas S."/>
            <person name="Chen C."/>
            <person name="Bauer D."/>
            <person name="Andreopoulos W."/>
            <person name="Pangilinan J."/>
            <person name="LaButti K."/>
            <person name="Riley R."/>
            <person name="Lipzen A."/>
            <person name="Clum A."/>
            <person name="Drula E."/>
            <person name="Henrissat B."/>
            <person name="Kohler A."/>
            <person name="Grigoriev I.V."/>
            <person name="Martin F.M."/>
            <person name="Hacquard S."/>
        </authorList>
    </citation>
    <scope>NUCLEOTIDE SEQUENCE [LARGE SCALE GENOMIC DNA]</scope>
    <source>
        <strain evidence="1 2">MPI-SDFR-AT-0079</strain>
    </source>
</reference>
<dbReference type="EMBL" id="JAGIZQ010000003">
    <property type="protein sequence ID" value="KAH6635961.1"/>
    <property type="molecule type" value="Genomic_DNA"/>
</dbReference>
<evidence type="ECO:0000313" key="1">
    <source>
        <dbReference type="EMBL" id="KAH6635961.1"/>
    </source>
</evidence>
<dbReference type="Proteomes" id="UP000724584">
    <property type="component" value="Unassembled WGS sequence"/>
</dbReference>